<sequence>MTQTYEYNGFTLRVAVESEFRPHAARARTNQPGYVAVVRICESGTSVSRFSPLRLGDAAGQAFASKDDALTGGYSAARTIVDDLFG</sequence>
<reference evidence="2" key="2">
    <citation type="submission" date="2019-08" db="EMBL/GenBank/DDBJ databases">
        <authorList>
            <person name="Im W.-T."/>
        </authorList>
    </citation>
    <scope>NUCLEOTIDE SEQUENCE</scope>
    <source>
        <strain evidence="2">NF 2-5-3</strain>
    </source>
</reference>
<evidence type="ECO:0000313" key="2">
    <source>
        <dbReference type="EMBL" id="TXC80693.1"/>
    </source>
</evidence>
<organism evidence="2 3">
    <name type="scientific">Paraburkholderia azotifigens</name>
    <dbReference type="NCBI Taxonomy" id="2057004"/>
    <lineage>
        <taxon>Bacteria</taxon>
        <taxon>Pseudomonadati</taxon>
        <taxon>Pseudomonadota</taxon>
        <taxon>Betaproteobacteria</taxon>
        <taxon>Burkholderiales</taxon>
        <taxon>Burkholderiaceae</taxon>
        <taxon>Paraburkholderia</taxon>
    </lineage>
</organism>
<dbReference type="RefSeq" id="WP_147238139.1">
    <property type="nucleotide sequence ID" value="NZ_JAZHFZ010000054.1"/>
</dbReference>
<reference evidence="2 3" key="1">
    <citation type="journal article" date="2018" name="Int. J. Syst. Evol. Microbiol.">
        <title>Paraburkholderia azotifigens sp. nov., a nitrogen-fixing bacterium isolated from paddy soil.</title>
        <authorList>
            <person name="Choi G.M."/>
            <person name="Im W.T."/>
        </authorList>
    </citation>
    <scope>NUCLEOTIDE SEQUENCE [LARGE SCALE GENOMIC DNA]</scope>
    <source>
        <strain evidence="2 3">NF 2-5-3</strain>
    </source>
</reference>
<evidence type="ECO:0000313" key="4">
    <source>
        <dbReference type="Proteomes" id="UP001481677"/>
    </source>
</evidence>
<dbReference type="EMBL" id="JAZHGA010000051">
    <property type="protein sequence ID" value="MEM5345680.1"/>
    <property type="molecule type" value="Genomic_DNA"/>
</dbReference>
<evidence type="ECO:0008006" key="5">
    <source>
        <dbReference type="Google" id="ProtNLM"/>
    </source>
</evidence>
<dbReference type="Proteomes" id="UP001481677">
    <property type="component" value="Unassembled WGS sequence"/>
</dbReference>
<accession>A0A5C6V618</accession>
<dbReference type="EMBL" id="VOQS01000005">
    <property type="protein sequence ID" value="TXC80693.1"/>
    <property type="molecule type" value="Genomic_DNA"/>
</dbReference>
<keyword evidence="4" id="KW-1185">Reference proteome</keyword>
<reference evidence="1 4" key="3">
    <citation type="submission" date="2024-01" db="EMBL/GenBank/DDBJ databases">
        <title>The diversity of rhizobia nodulating Mimosa spp. in eleven states of Brazil covering several biomes is determined by host plant, location, and edaphic factors.</title>
        <authorList>
            <person name="Rouws L."/>
            <person name="Barauna A."/>
            <person name="Beukes C."/>
            <person name="De Faria S.M."/>
            <person name="Gross E."/>
            <person name="Dos Reis Junior F.B."/>
            <person name="Simon M."/>
            <person name="Maluk M."/>
            <person name="Odee D.W."/>
            <person name="Kenicer G."/>
            <person name="Young J.P.W."/>
            <person name="Reis V.M."/>
            <person name="Zilli J."/>
            <person name="James E.K."/>
        </authorList>
    </citation>
    <scope>NUCLEOTIDE SEQUENCE [LARGE SCALE GENOMIC DNA]</scope>
    <source>
        <strain evidence="1 4">JPY530</strain>
    </source>
</reference>
<proteinExistence type="predicted"/>
<name>A0A5C6V618_9BURK</name>
<evidence type="ECO:0000313" key="3">
    <source>
        <dbReference type="Proteomes" id="UP000321776"/>
    </source>
</evidence>
<dbReference type="Proteomes" id="UP000321776">
    <property type="component" value="Unassembled WGS sequence"/>
</dbReference>
<protein>
    <recommendedName>
        <fullName evidence="5">Hydrogenase maturation factor</fullName>
    </recommendedName>
</protein>
<gene>
    <name evidence="2" type="ORF">FRZ40_41340</name>
    <name evidence="1" type="ORF">V4C56_39420</name>
</gene>
<evidence type="ECO:0000313" key="1">
    <source>
        <dbReference type="EMBL" id="MEM5345680.1"/>
    </source>
</evidence>
<dbReference type="AlphaFoldDB" id="A0A5C6V618"/>
<comment type="caution">
    <text evidence="2">The sequence shown here is derived from an EMBL/GenBank/DDBJ whole genome shotgun (WGS) entry which is preliminary data.</text>
</comment>